<dbReference type="Pfam" id="PF01547">
    <property type="entry name" value="SBP_bac_1"/>
    <property type="match status" value="1"/>
</dbReference>
<dbReference type="HOGENOM" id="CLU_021021_2_1_11"/>
<dbReference type="AlphaFoldDB" id="C5C1F6"/>
<keyword evidence="3" id="KW-1185">Reference proteome</keyword>
<dbReference type="eggNOG" id="COG1653">
    <property type="taxonomic scope" value="Bacteria"/>
</dbReference>
<evidence type="ECO:0000313" key="3">
    <source>
        <dbReference type="Proteomes" id="UP000007962"/>
    </source>
</evidence>
<dbReference type="RefSeq" id="WP_015883803.1">
    <property type="nucleotide sequence ID" value="NC_012669.1"/>
</dbReference>
<gene>
    <name evidence="2" type="ordered locus">Bcav_3323</name>
</gene>
<evidence type="ECO:0000313" key="2">
    <source>
        <dbReference type="EMBL" id="ACQ81566.1"/>
    </source>
</evidence>
<dbReference type="CDD" id="cd13583">
    <property type="entry name" value="PBP2_AlgQ_like_4"/>
    <property type="match status" value="1"/>
</dbReference>
<dbReference type="InterPro" id="IPR050490">
    <property type="entry name" value="Bact_solute-bd_prot1"/>
</dbReference>
<evidence type="ECO:0000256" key="1">
    <source>
        <dbReference type="SAM" id="SignalP"/>
    </source>
</evidence>
<reference evidence="2 3" key="1">
    <citation type="journal article" date="2009" name="Stand. Genomic Sci.">
        <title>Complete genome sequence of Beutenbergia cavernae type strain (HKI 0122).</title>
        <authorList>
            <person name="Land M."/>
            <person name="Pukall R."/>
            <person name="Abt B."/>
            <person name="Goker M."/>
            <person name="Rohde M."/>
            <person name="Glavina Del Rio T."/>
            <person name="Tice H."/>
            <person name="Copeland A."/>
            <person name="Cheng J.F."/>
            <person name="Lucas S."/>
            <person name="Chen F."/>
            <person name="Nolan M."/>
            <person name="Bruce D."/>
            <person name="Goodwin L."/>
            <person name="Pitluck S."/>
            <person name="Ivanova N."/>
            <person name="Mavromatis K."/>
            <person name="Ovchinnikova G."/>
            <person name="Pati A."/>
            <person name="Chen A."/>
            <person name="Palaniappan K."/>
            <person name="Hauser L."/>
            <person name="Chang Y.J."/>
            <person name="Jefferies C.C."/>
            <person name="Saunders E."/>
            <person name="Brettin T."/>
            <person name="Detter J.C."/>
            <person name="Han C."/>
            <person name="Chain P."/>
            <person name="Bristow J."/>
            <person name="Eisen J.A."/>
            <person name="Markowitz V."/>
            <person name="Hugenholtz P."/>
            <person name="Kyrpides N.C."/>
            <person name="Klenk H.P."/>
            <person name="Lapidus A."/>
        </authorList>
    </citation>
    <scope>NUCLEOTIDE SEQUENCE [LARGE SCALE GENOMIC DNA]</scope>
    <source>
        <strain evidence="3">ATCC BAA-8 / DSM 12333 / NBRC 16432</strain>
    </source>
</reference>
<dbReference type="InterPro" id="IPR006059">
    <property type="entry name" value="SBP"/>
</dbReference>
<proteinExistence type="predicted"/>
<dbReference type="OrthoDB" id="9787283at2"/>
<feature type="chain" id="PRO_5039491928" evidence="1">
    <location>
        <begin position="26"/>
        <end position="552"/>
    </location>
</feature>
<feature type="signal peptide" evidence="1">
    <location>
        <begin position="1"/>
        <end position="25"/>
    </location>
</feature>
<dbReference type="PANTHER" id="PTHR43649:SF12">
    <property type="entry name" value="DIACETYLCHITOBIOSE BINDING PROTEIN DASA"/>
    <property type="match status" value="1"/>
</dbReference>
<dbReference type="EMBL" id="CP001618">
    <property type="protein sequence ID" value="ACQ81566.1"/>
    <property type="molecule type" value="Genomic_DNA"/>
</dbReference>
<organism evidence="2 3">
    <name type="scientific">Beutenbergia cavernae (strain ATCC BAA-8 / DSM 12333 / CCUG 43141 / JCM 11478 / NBRC 16432 / NCIMB 13614 / HKI 0122)</name>
    <dbReference type="NCBI Taxonomy" id="471853"/>
    <lineage>
        <taxon>Bacteria</taxon>
        <taxon>Bacillati</taxon>
        <taxon>Actinomycetota</taxon>
        <taxon>Actinomycetes</taxon>
        <taxon>Micrococcales</taxon>
        <taxon>Beutenbergiaceae</taxon>
        <taxon>Beutenbergia</taxon>
    </lineage>
</organism>
<dbReference type="Proteomes" id="UP000007962">
    <property type="component" value="Chromosome"/>
</dbReference>
<keyword evidence="1" id="KW-0732">Signal</keyword>
<dbReference type="KEGG" id="bcv:Bcav_3323"/>
<protein>
    <submittedName>
        <fullName evidence="2">Extracellular solute-binding protein family 1</fullName>
    </submittedName>
</protein>
<dbReference type="STRING" id="471853.Bcav_3323"/>
<accession>C5C1F6</accession>
<dbReference type="Gene3D" id="3.40.190.10">
    <property type="entry name" value="Periplasmic binding protein-like II"/>
    <property type="match status" value="2"/>
</dbReference>
<dbReference type="PROSITE" id="PS51257">
    <property type="entry name" value="PROKAR_LIPOPROTEIN"/>
    <property type="match status" value="1"/>
</dbReference>
<sequence>MRTTRRRNAAAVVAAALAITLAACSSDGGSEDETPDESELGQVGAMEDYDVGTTFVATEPVEFGLLYRDHPNYPLQEDWLLLQSLEEDHNVSFDITSAPLAEWDQRKGLLIGAGDAPEIISVTYPGQEVQFVAGGAILPVSDYLQYLPNFTAKVEEWGLEEALDQRRQEDGKFYMLPGLRESDRPMYTYAVRADVWEELGLSLEPASFDEFADQLRTVHEAYPDVWPLSDRWSANGPLEATLNFAAPNFGTSAGWGYGEGVTWDADAEEFVYTGATEEYRALLEYYNGLITDGLMDPESLTQDDDQAIQKFGSGQSMAIAANDQEILRYRDTFTELGTDAETALIRVPAGPAGDNVPAGTRLQSGLMISADAADSDHFLALLQFIDWLYYSDEGLEFAKWGVEGETFTWDGETRVLVDDIDINGLNPGAPTQLNVDYGFHNGVWMLEHGSTDDLDQSMLRPEVIDFVESMSNREELTLPPPWPLNEMEREQVSLLQTALKDHVWQNTAAFILGQRSFDEWDAYVAELEGLNVQQYLDVANTAQERFAESSSE</sequence>
<dbReference type="SUPFAM" id="SSF53850">
    <property type="entry name" value="Periplasmic binding protein-like II"/>
    <property type="match status" value="1"/>
</dbReference>
<dbReference type="PANTHER" id="PTHR43649">
    <property type="entry name" value="ARABINOSE-BINDING PROTEIN-RELATED"/>
    <property type="match status" value="1"/>
</dbReference>
<name>C5C1F6_BEUC1</name>